<keyword evidence="3" id="KW-0378">Hydrolase</keyword>
<dbReference type="PANTHER" id="PTHR42892:SF1">
    <property type="entry name" value="GLUCOSAMINE-6-PHOSPHATE ISOMERASE"/>
    <property type="match status" value="1"/>
</dbReference>
<dbReference type="Pfam" id="PF02585">
    <property type="entry name" value="PIG-L"/>
    <property type="match status" value="1"/>
</dbReference>
<feature type="domain" description="Glucosamine/galactosamine-6-phosphate isomerase" evidence="2">
    <location>
        <begin position="17"/>
        <end position="242"/>
    </location>
</feature>
<dbReference type="NCBIfam" id="NF002557">
    <property type="entry name" value="PRK02122.1"/>
    <property type="match status" value="1"/>
</dbReference>
<dbReference type="CDD" id="cd01399">
    <property type="entry name" value="GlcN6P_deaminase"/>
    <property type="match status" value="1"/>
</dbReference>
<dbReference type="Gene3D" id="3.40.50.10320">
    <property type="entry name" value="LmbE-like"/>
    <property type="match status" value="1"/>
</dbReference>
<dbReference type="SUPFAM" id="SSF100950">
    <property type="entry name" value="NagB/RpiA/CoA transferase-like"/>
    <property type="match status" value="1"/>
</dbReference>
<dbReference type="EMBL" id="JBBKYA010000002">
    <property type="protein sequence ID" value="MFD3275373.1"/>
    <property type="molecule type" value="Genomic_DNA"/>
</dbReference>
<evidence type="ECO:0000256" key="1">
    <source>
        <dbReference type="NCBIfam" id="TIGR00502"/>
    </source>
</evidence>
<reference evidence="3 4" key="1">
    <citation type="submission" date="2024-03" db="EMBL/GenBank/DDBJ databases">
        <title>Aquirufa genome sequencing.</title>
        <authorList>
            <person name="Pitt A."/>
            <person name="Hahn M.W."/>
        </authorList>
    </citation>
    <scope>NUCLEOTIDE SEQUENCE [LARGE SCALE GENOMIC DNA]</scope>
    <source>
        <strain evidence="3 4">PLAD-142S6K</strain>
    </source>
</reference>
<dbReference type="SUPFAM" id="SSF102588">
    <property type="entry name" value="LmbE-like"/>
    <property type="match status" value="1"/>
</dbReference>
<dbReference type="InterPro" id="IPR006148">
    <property type="entry name" value="Glc/Gal-6P_isomerase"/>
</dbReference>
<dbReference type="InterPro" id="IPR024078">
    <property type="entry name" value="LmbE-like_dom_sf"/>
</dbReference>
<dbReference type="Pfam" id="PF01182">
    <property type="entry name" value="Glucosamine_iso"/>
    <property type="match status" value="1"/>
</dbReference>
<dbReference type="RefSeq" id="WP_377975286.1">
    <property type="nucleotide sequence ID" value="NZ_JBBKYA010000002.1"/>
</dbReference>
<dbReference type="Gene3D" id="3.40.50.1360">
    <property type="match status" value="1"/>
</dbReference>
<proteinExistence type="predicted"/>
<dbReference type="InterPro" id="IPR052960">
    <property type="entry name" value="GlcN6P_deaminase-like"/>
</dbReference>
<accession>A0ABW6D2U1</accession>
<dbReference type="EC" id="3.5.99.6" evidence="1"/>
<evidence type="ECO:0000259" key="2">
    <source>
        <dbReference type="Pfam" id="PF01182"/>
    </source>
</evidence>
<organism evidence="3 4">
    <name type="scientific">Aquirufa echingensis</name>
    <dbReference type="NCBI Taxonomy" id="3096516"/>
    <lineage>
        <taxon>Bacteria</taxon>
        <taxon>Pseudomonadati</taxon>
        <taxon>Bacteroidota</taxon>
        <taxon>Cytophagia</taxon>
        <taxon>Cytophagales</taxon>
        <taxon>Flectobacillaceae</taxon>
        <taxon>Aquirufa</taxon>
    </lineage>
</organism>
<dbReference type="InterPro" id="IPR004547">
    <property type="entry name" value="Glucosamine6P_isomerase"/>
</dbReference>
<dbReference type="PANTHER" id="PTHR42892">
    <property type="entry name" value="GLUCOSAMINE-6-PHOSPHATE DEAMINASE-LIKE PROTEIN BT_0258-RELATED"/>
    <property type="match status" value="1"/>
</dbReference>
<dbReference type="Proteomes" id="UP001598114">
    <property type="component" value="Unassembled WGS sequence"/>
</dbReference>
<dbReference type="NCBIfam" id="TIGR00502">
    <property type="entry name" value="nagB"/>
    <property type="match status" value="1"/>
</dbReference>
<keyword evidence="4" id="KW-1185">Reference proteome</keyword>
<protein>
    <recommendedName>
        <fullName evidence="1">Glucosamine-6-phosphate deaminase</fullName>
        <ecNumber evidence="1">3.5.99.6</ecNumber>
    </recommendedName>
</protein>
<evidence type="ECO:0000313" key="4">
    <source>
        <dbReference type="Proteomes" id="UP001598114"/>
    </source>
</evidence>
<gene>
    <name evidence="3" type="primary">nagB</name>
    <name evidence="3" type="ORF">SKC38_03930</name>
</gene>
<dbReference type="InterPro" id="IPR003737">
    <property type="entry name" value="GlcNAc_PI_deacetylase-related"/>
</dbReference>
<comment type="caution">
    <text evidence="3">The sequence shown here is derived from an EMBL/GenBank/DDBJ whole genome shotgun (WGS) entry which is preliminary data.</text>
</comment>
<dbReference type="InterPro" id="IPR037171">
    <property type="entry name" value="NagB/RpiA_transferase-like"/>
</dbReference>
<name>A0ABW6D2U1_9BACT</name>
<dbReference type="GO" id="GO:0004342">
    <property type="term" value="F:glucosamine-6-phosphate deaminase activity"/>
    <property type="evidence" value="ECO:0007669"/>
    <property type="project" value="UniProtKB-EC"/>
</dbReference>
<sequence length="633" mass="72269">MEQAISFERIPTRIFDDSEKASKAVAHEIAALIRQKNKEGKPTILGLATGSSPKKVYQELIRMHKEEGLSFKNVITFNLDEYHPMEPDSIQSYVRFMREQLFDHIDIPVTNYHIPDGTLTIEKIPEFCRDYEAKIEKLGGFDFYLLGIGRNGHIGFNEPGSVINSKTRLMTLDITTKIDAAIDFGGLEKVPKRAITLGIDKIMQAKRIVLLAWGEHKAQSVAKAVEGPITSDIPATYLQQHPNTLFILDETAASLLTRIKTPWLVDSVTWDRNMIKKAVTHLSLHLGKPVLKLTSKDYNEHGMSDLLSLYGQAYDINIEVFNYLQHTITGWPGGKPNADDTHRPERAFPAKKKVIIFSPHPDDDIISMGGTFQRLHDQGHDVHVVYQTSGNIAVADDEALRFAEFVVDFNEKFESSNAKANKIYKEAVKFLKNKKDSELDIPAVREIKGLIRQGEAKNTCRFVGIKKENAHFLHMPFYETGTIRKKPIGEEDIQLIMDIIEEIQPHQIYAAGDLADPHGTHKVCLDAIFEAIQRLKHREYMKNCWVWLYKGAWAEWDIDQIEMAVPMSPDQVFKKRMGIFKHQSQKDGVVFQGEDSREFWQRAEERNRGTAQIYNALGLAEYEAMEAFVRWKF</sequence>
<evidence type="ECO:0000313" key="3">
    <source>
        <dbReference type="EMBL" id="MFD3275373.1"/>
    </source>
</evidence>